<proteinExistence type="predicted"/>
<reference evidence="1" key="1">
    <citation type="journal article" date="2013" name="Environ. Microbiol.">
        <title>Microbiota from the distal guts of lean and obese adolescents exhibit partial functional redundancy besides clear differences in community structure.</title>
        <authorList>
            <person name="Ferrer M."/>
            <person name="Ruiz A."/>
            <person name="Lanza F."/>
            <person name="Haange S.B."/>
            <person name="Oberbach A."/>
            <person name="Till H."/>
            <person name="Bargiela R."/>
            <person name="Campoy C."/>
            <person name="Segura M.T."/>
            <person name="Richter M."/>
            <person name="von Bergen M."/>
            <person name="Seifert J."/>
            <person name="Suarez A."/>
        </authorList>
    </citation>
    <scope>NUCLEOTIDE SEQUENCE</scope>
</reference>
<protein>
    <submittedName>
        <fullName evidence="1">Uncharacterized protein</fullName>
    </submittedName>
</protein>
<accession>K1UCM5</accession>
<comment type="caution">
    <text evidence="1">The sequence shown here is derived from an EMBL/GenBank/DDBJ whole genome shotgun (WGS) entry which is preliminary data.</text>
</comment>
<gene>
    <name evidence="1" type="ORF">OBE_04489</name>
</gene>
<dbReference type="EMBL" id="AJWZ01003052">
    <property type="protein sequence ID" value="EKC69281.1"/>
    <property type="molecule type" value="Genomic_DNA"/>
</dbReference>
<feature type="non-terminal residue" evidence="1">
    <location>
        <position position="1"/>
    </location>
</feature>
<organism evidence="1">
    <name type="scientific">human gut metagenome</name>
    <dbReference type="NCBI Taxonomy" id="408170"/>
    <lineage>
        <taxon>unclassified sequences</taxon>
        <taxon>metagenomes</taxon>
        <taxon>organismal metagenomes</taxon>
    </lineage>
</organism>
<evidence type="ECO:0000313" key="1">
    <source>
        <dbReference type="EMBL" id="EKC69281.1"/>
    </source>
</evidence>
<dbReference type="AlphaFoldDB" id="K1UCM5"/>
<sequence>DDPANAQVKTCIDKINTLDEELNKAGSWFRALKVSK</sequence>
<name>K1UCM5_9ZZZZ</name>